<dbReference type="SUPFAM" id="SSF52047">
    <property type="entry name" value="RNI-like"/>
    <property type="match status" value="1"/>
</dbReference>
<keyword evidence="2" id="KW-1185">Reference proteome</keyword>
<sequence length="573" mass="66379">MPKADRVKLLRLEELNDDVLGLILAELYHEDSLSIRSVSRVSKRLYRVSLPWRYRSVCVTLRTPQSISSMRHLLASESVLPSFIRELRIEGHHEDDLLQIWVLKLISRISRLENFSWDECDDTPTAILESVIAKWPDIRLTIDSEMGSLRAFGNSAGGPFRAWASCGRLHTLTVRITPSFHVSEYSELRFQLLQALKESPNLKVLQLWDLAAVWNLGDHRPRGRLVPGRLVPWAVDFENSLDRFPRLEELSIKGSWEALFSREDLKEMGSRGLWKNLKILRIKPPDNILPSLLGCVPSLEVLETSSLDDRLHYLDEWKSSLAPLGVLKELQIEGPDLYFPRLGISRVSETLTHLTLHNTDGFAHHRDGRDMPALTIGKREFGPSGFEEINQLCPNLTHLTVDMWREGKWPYPFLDSLAQFKNLHDLSLFLEYSKRVGGRPAASRNACRHLFEYVQAHKNGKKLRRLVLKETPEAVYHYAEYLRSPIPHPTPVRDFVCAVTSKDVLSVHEENYQYVSGHYLYTNEEPEKESELEFSWNSPASIREYLHWNWKARKSGHERIWRPRWVGRRRVAP</sequence>
<gene>
    <name evidence="1" type="ORF">BU16DRAFT_527223</name>
</gene>
<dbReference type="Gene3D" id="3.80.10.10">
    <property type="entry name" value="Ribonuclease Inhibitor"/>
    <property type="match status" value="1"/>
</dbReference>
<dbReference type="Proteomes" id="UP000799750">
    <property type="component" value="Unassembled WGS sequence"/>
</dbReference>
<dbReference type="AlphaFoldDB" id="A0A6A6QT51"/>
<dbReference type="OrthoDB" id="3917367at2759"/>
<evidence type="ECO:0000313" key="1">
    <source>
        <dbReference type="EMBL" id="KAF2495359.1"/>
    </source>
</evidence>
<evidence type="ECO:0008006" key="3">
    <source>
        <dbReference type="Google" id="ProtNLM"/>
    </source>
</evidence>
<protein>
    <recommendedName>
        <fullName evidence="3">F-box domain-containing protein</fullName>
    </recommendedName>
</protein>
<name>A0A6A6QT51_9PEZI</name>
<proteinExistence type="predicted"/>
<accession>A0A6A6QT51</accession>
<dbReference type="EMBL" id="MU004189">
    <property type="protein sequence ID" value="KAF2495359.1"/>
    <property type="molecule type" value="Genomic_DNA"/>
</dbReference>
<organism evidence="1 2">
    <name type="scientific">Lophium mytilinum</name>
    <dbReference type="NCBI Taxonomy" id="390894"/>
    <lineage>
        <taxon>Eukaryota</taxon>
        <taxon>Fungi</taxon>
        <taxon>Dikarya</taxon>
        <taxon>Ascomycota</taxon>
        <taxon>Pezizomycotina</taxon>
        <taxon>Dothideomycetes</taxon>
        <taxon>Pleosporomycetidae</taxon>
        <taxon>Mytilinidiales</taxon>
        <taxon>Mytilinidiaceae</taxon>
        <taxon>Lophium</taxon>
    </lineage>
</organism>
<dbReference type="InterPro" id="IPR032675">
    <property type="entry name" value="LRR_dom_sf"/>
</dbReference>
<evidence type="ECO:0000313" key="2">
    <source>
        <dbReference type="Proteomes" id="UP000799750"/>
    </source>
</evidence>
<reference evidence="1" key="1">
    <citation type="journal article" date="2020" name="Stud. Mycol.">
        <title>101 Dothideomycetes genomes: a test case for predicting lifestyles and emergence of pathogens.</title>
        <authorList>
            <person name="Haridas S."/>
            <person name="Albert R."/>
            <person name="Binder M."/>
            <person name="Bloem J."/>
            <person name="Labutti K."/>
            <person name="Salamov A."/>
            <person name="Andreopoulos B."/>
            <person name="Baker S."/>
            <person name="Barry K."/>
            <person name="Bills G."/>
            <person name="Bluhm B."/>
            <person name="Cannon C."/>
            <person name="Castanera R."/>
            <person name="Culley D."/>
            <person name="Daum C."/>
            <person name="Ezra D."/>
            <person name="Gonzalez J."/>
            <person name="Henrissat B."/>
            <person name="Kuo A."/>
            <person name="Liang C."/>
            <person name="Lipzen A."/>
            <person name="Lutzoni F."/>
            <person name="Magnuson J."/>
            <person name="Mondo S."/>
            <person name="Nolan M."/>
            <person name="Ohm R."/>
            <person name="Pangilinan J."/>
            <person name="Park H.-J."/>
            <person name="Ramirez L."/>
            <person name="Alfaro M."/>
            <person name="Sun H."/>
            <person name="Tritt A."/>
            <person name="Yoshinaga Y."/>
            <person name="Zwiers L.-H."/>
            <person name="Turgeon B."/>
            <person name="Goodwin S."/>
            <person name="Spatafora J."/>
            <person name="Crous P."/>
            <person name="Grigoriev I."/>
        </authorList>
    </citation>
    <scope>NUCLEOTIDE SEQUENCE</scope>
    <source>
        <strain evidence="1">CBS 269.34</strain>
    </source>
</reference>